<proteinExistence type="predicted"/>
<name>A0A0B2APL3_9MICC</name>
<gene>
    <name evidence="2" type="ORF">LK10_08365</name>
</gene>
<protein>
    <submittedName>
        <fullName evidence="2">Uncharacterized protein</fullName>
    </submittedName>
</protein>
<keyword evidence="3" id="KW-1185">Reference proteome</keyword>
<sequence>MSAMAKDTSRAWRRREPRMPWSAEDEETVMREDLSAEQAAELLGRTLSAVIGRRQLLSYTRRPVLPLR</sequence>
<evidence type="ECO:0000313" key="3">
    <source>
        <dbReference type="Proteomes" id="UP000030982"/>
    </source>
</evidence>
<evidence type="ECO:0000256" key="1">
    <source>
        <dbReference type="SAM" id="MobiDB-lite"/>
    </source>
</evidence>
<organism evidence="2 3">
    <name type="scientific">Sinomonas humi</name>
    <dbReference type="NCBI Taxonomy" id="1338436"/>
    <lineage>
        <taxon>Bacteria</taxon>
        <taxon>Bacillati</taxon>
        <taxon>Actinomycetota</taxon>
        <taxon>Actinomycetes</taxon>
        <taxon>Micrococcales</taxon>
        <taxon>Micrococcaceae</taxon>
        <taxon>Sinomonas</taxon>
    </lineage>
</organism>
<dbReference type="EMBL" id="JTDL01000094">
    <property type="protein sequence ID" value="KHL03793.1"/>
    <property type="molecule type" value="Genomic_DNA"/>
</dbReference>
<evidence type="ECO:0000313" key="2">
    <source>
        <dbReference type="EMBL" id="KHL03793.1"/>
    </source>
</evidence>
<accession>A0A0B2APL3</accession>
<comment type="caution">
    <text evidence="2">The sequence shown here is derived from an EMBL/GenBank/DDBJ whole genome shotgun (WGS) entry which is preliminary data.</text>
</comment>
<feature type="region of interest" description="Disordered" evidence="1">
    <location>
        <begin position="1"/>
        <end position="27"/>
    </location>
</feature>
<reference evidence="2 3" key="1">
    <citation type="submission" date="2014-09" db="EMBL/GenBank/DDBJ databases">
        <title>Genome sequence of Sinomonas sp. MUSC 117.</title>
        <authorList>
            <person name="Lee L.-H."/>
        </authorList>
    </citation>
    <scope>NUCLEOTIDE SEQUENCE [LARGE SCALE GENOMIC DNA]</scope>
    <source>
        <strain evidence="2 3">MUSC 117</strain>
    </source>
</reference>
<dbReference type="Proteomes" id="UP000030982">
    <property type="component" value="Unassembled WGS sequence"/>
</dbReference>
<dbReference type="AlphaFoldDB" id="A0A0B2APL3"/>
<dbReference type="RefSeq" id="WP_043122285.1">
    <property type="nucleotide sequence ID" value="NZ_JTDL01000094.1"/>
</dbReference>